<dbReference type="PANTHER" id="PTHR11709:SF394">
    <property type="entry name" value="FI03373P-RELATED"/>
    <property type="match status" value="1"/>
</dbReference>
<dbReference type="Gene3D" id="2.60.40.420">
    <property type="entry name" value="Cupredoxins - blue copper proteins"/>
    <property type="match status" value="3"/>
</dbReference>
<feature type="domain" description="Plastocyanin-like" evidence="16">
    <location>
        <begin position="1199"/>
        <end position="1307"/>
    </location>
</feature>
<feature type="region of interest" description="Disordered" evidence="13">
    <location>
        <begin position="91"/>
        <end position="120"/>
    </location>
</feature>
<dbReference type="PROSITE" id="PS00079">
    <property type="entry name" value="MULTICOPPER_OXIDASE1"/>
    <property type="match status" value="1"/>
</dbReference>
<keyword evidence="19" id="KW-1185">Reference proteome</keyword>
<evidence type="ECO:0000256" key="6">
    <source>
        <dbReference type="ARBA" id="ARBA00022729"/>
    </source>
</evidence>
<dbReference type="PANTHER" id="PTHR11709">
    <property type="entry name" value="MULTI-COPPER OXIDASE"/>
    <property type="match status" value="1"/>
</dbReference>
<evidence type="ECO:0000313" key="18">
    <source>
        <dbReference type="EMBL" id="KAH0591865.1"/>
    </source>
</evidence>
<keyword evidence="9" id="KW-0325">Glycoprotein</keyword>
<dbReference type="CDD" id="cd04205">
    <property type="entry name" value="CuRO_2_LCC_like"/>
    <property type="match status" value="1"/>
</dbReference>
<comment type="function">
    <text evidence="12">Laccase; part of the Pks1 gene cluster that mediates the biosynthesis of an anthraquinone derivative pigment that contributes to conidial pigmentation that provides protection from UV radiation, heat and cold stress. The polyketide synthase Pks1 produces 1-acetyl-2,4,6,8-tetrahydroxy-9,10-anthraquinone though condensation of acetyl-CoA with malonyl-CoA. The dehydratase EthD and the laccase Mlac1 further convert the anthraquinone derivative into the final conidial pigment.</text>
</comment>
<proteinExistence type="inferred from homology"/>
<evidence type="ECO:0000256" key="7">
    <source>
        <dbReference type="ARBA" id="ARBA00023002"/>
    </source>
</evidence>
<dbReference type="GO" id="GO:0008270">
    <property type="term" value="F:zinc ion binding"/>
    <property type="evidence" value="ECO:0007669"/>
    <property type="project" value="InterPro"/>
</dbReference>
<dbReference type="Pfam" id="PF07731">
    <property type="entry name" value="Cu-oxidase_2"/>
    <property type="match status" value="1"/>
</dbReference>
<evidence type="ECO:0000313" key="19">
    <source>
        <dbReference type="Proteomes" id="UP000764110"/>
    </source>
</evidence>
<feature type="domain" description="Plastocyanin-like" evidence="14">
    <location>
        <begin position="937"/>
        <end position="1080"/>
    </location>
</feature>
<dbReference type="InterPro" id="IPR011706">
    <property type="entry name" value="Cu-oxidase_C"/>
</dbReference>
<evidence type="ECO:0000256" key="12">
    <source>
        <dbReference type="ARBA" id="ARBA00045661"/>
    </source>
</evidence>
<evidence type="ECO:0000256" key="8">
    <source>
        <dbReference type="ARBA" id="ARBA00023008"/>
    </source>
</evidence>
<keyword evidence="10" id="KW-0539">Nucleus</keyword>
<dbReference type="InterPro" id="IPR001117">
    <property type="entry name" value="Cu-oxidase_2nd"/>
</dbReference>
<organism evidence="18 19">
    <name type="scientific">Metarhizium humberi</name>
    <dbReference type="NCBI Taxonomy" id="2596975"/>
    <lineage>
        <taxon>Eukaryota</taxon>
        <taxon>Fungi</taxon>
        <taxon>Dikarya</taxon>
        <taxon>Ascomycota</taxon>
        <taxon>Pezizomycotina</taxon>
        <taxon>Sordariomycetes</taxon>
        <taxon>Hypocreomycetidae</taxon>
        <taxon>Hypocreales</taxon>
        <taxon>Clavicipitaceae</taxon>
        <taxon>Metarhizium</taxon>
    </lineage>
</organism>
<comment type="similarity">
    <text evidence="3">Belongs to the multicopper oxidase family.</text>
</comment>
<keyword evidence="6" id="KW-0732">Signal</keyword>
<reference evidence="18 19" key="1">
    <citation type="submission" date="2020-07" db="EMBL/GenBank/DDBJ databases">
        <title>Metarhizium humberi genome.</title>
        <authorList>
            <person name="Lysoe E."/>
        </authorList>
    </citation>
    <scope>NUCLEOTIDE SEQUENCE [LARGE SCALE GENOMIC DNA]</scope>
    <source>
        <strain evidence="18 19">ESALQ1638</strain>
    </source>
</reference>
<dbReference type="InterPro" id="IPR002355">
    <property type="entry name" value="Cu_oxidase_Cu_BS"/>
</dbReference>
<dbReference type="Pfam" id="PF04082">
    <property type="entry name" value="Fungal_trans"/>
    <property type="match status" value="1"/>
</dbReference>
<keyword evidence="5" id="KW-0479">Metal-binding</keyword>
<evidence type="ECO:0000256" key="2">
    <source>
        <dbReference type="ARBA" id="ARBA00004732"/>
    </source>
</evidence>
<dbReference type="Proteomes" id="UP000764110">
    <property type="component" value="Unassembled WGS sequence"/>
</dbReference>
<dbReference type="PROSITE" id="PS00080">
    <property type="entry name" value="MULTICOPPER_OXIDASE2"/>
    <property type="match status" value="1"/>
</dbReference>
<evidence type="ECO:0000256" key="11">
    <source>
        <dbReference type="ARBA" id="ARBA00030989"/>
    </source>
</evidence>
<feature type="domain" description="Plastocyanin-like" evidence="17">
    <location>
        <begin position="811"/>
        <end position="927"/>
    </location>
</feature>
<feature type="compositionally biased region" description="Low complexity" evidence="13">
    <location>
        <begin position="97"/>
        <end position="111"/>
    </location>
</feature>
<keyword evidence="8" id="KW-0186">Copper</keyword>
<comment type="caution">
    <text evidence="18">The sequence shown here is derived from an EMBL/GenBank/DDBJ whole genome shotgun (WGS) entry which is preliminary data.</text>
</comment>
<evidence type="ECO:0000256" key="9">
    <source>
        <dbReference type="ARBA" id="ARBA00023180"/>
    </source>
</evidence>
<dbReference type="GO" id="GO:0005507">
    <property type="term" value="F:copper ion binding"/>
    <property type="evidence" value="ECO:0007669"/>
    <property type="project" value="InterPro"/>
</dbReference>
<dbReference type="GO" id="GO:0009986">
    <property type="term" value="C:cell surface"/>
    <property type="evidence" value="ECO:0007669"/>
    <property type="project" value="UniProtKB-SubCell"/>
</dbReference>
<dbReference type="GO" id="GO:0006351">
    <property type="term" value="P:DNA-templated transcription"/>
    <property type="evidence" value="ECO:0007669"/>
    <property type="project" value="InterPro"/>
</dbReference>
<evidence type="ECO:0000256" key="3">
    <source>
        <dbReference type="ARBA" id="ARBA00010609"/>
    </source>
</evidence>
<feature type="region of interest" description="Disordered" evidence="13">
    <location>
        <begin position="36"/>
        <end position="62"/>
    </location>
</feature>
<comment type="pathway">
    <text evidence="2">Pigment biosynthesis.</text>
</comment>
<evidence type="ECO:0000256" key="5">
    <source>
        <dbReference type="ARBA" id="ARBA00022723"/>
    </source>
</evidence>
<dbReference type="InterPro" id="IPR008972">
    <property type="entry name" value="Cupredoxin"/>
</dbReference>
<dbReference type="InterPro" id="IPR033138">
    <property type="entry name" value="Cu_oxidase_CS"/>
</dbReference>
<evidence type="ECO:0000259" key="15">
    <source>
        <dbReference type="Pfam" id="PF04082"/>
    </source>
</evidence>
<evidence type="ECO:0000259" key="17">
    <source>
        <dbReference type="Pfam" id="PF07732"/>
    </source>
</evidence>
<dbReference type="Pfam" id="PF00394">
    <property type="entry name" value="Cu-oxidase"/>
    <property type="match status" value="1"/>
</dbReference>
<evidence type="ECO:0000256" key="1">
    <source>
        <dbReference type="ARBA" id="ARBA00004241"/>
    </source>
</evidence>
<evidence type="ECO:0000256" key="13">
    <source>
        <dbReference type="SAM" id="MobiDB-lite"/>
    </source>
</evidence>
<evidence type="ECO:0000259" key="16">
    <source>
        <dbReference type="Pfam" id="PF07731"/>
    </source>
</evidence>
<feature type="domain" description="Xylanolytic transcriptional activator regulatory" evidence="15">
    <location>
        <begin position="221"/>
        <end position="390"/>
    </location>
</feature>
<dbReference type="EMBL" id="JACEFI010000043">
    <property type="protein sequence ID" value="KAH0591865.1"/>
    <property type="molecule type" value="Genomic_DNA"/>
</dbReference>
<dbReference type="InterPro" id="IPR007219">
    <property type="entry name" value="XnlR_reg_dom"/>
</dbReference>
<keyword evidence="7" id="KW-0560">Oxidoreductase</keyword>
<accession>A0A9P8M4D7</accession>
<protein>
    <recommendedName>
        <fullName evidence="4">Laccase 1</fullName>
    </recommendedName>
    <alternativeName>
        <fullName evidence="11">Conidial pigment biosynthesis oxidase Mlac1</fullName>
    </alternativeName>
</protein>
<comment type="subcellular location">
    <subcellularLocation>
        <location evidence="1">Cell surface</location>
    </subcellularLocation>
</comment>
<dbReference type="InterPro" id="IPR011707">
    <property type="entry name" value="Cu-oxidase-like_N"/>
</dbReference>
<evidence type="ECO:0000256" key="10">
    <source>
        <dbReference type="ARBA" id="ARBA00023242"/>
    </source>
</evidence>
<dbReference type="GO" id="GO:0003677">
    <property type="term" value="F:DNA binding"/>
    <property type="evidence" value="ECO:0007669"/>
    <property type="project" value="InterPro"/>
</dbReference>
<dbReference type="CDD" id="cd12148">
    <property type="entry name" value="fungal_TF_MHR"/>
    <property type="match status" value="1"/>
</dbReference>
<evidence type="ECO:0000256" key="4">
    <source>
        <dbReference type="ARBA" id="ARBA00015790"/>
    </source>
</evidence>
<evidence type="ECO:0000259" key="14">
    <source>
        <dbReference type="Pfam" id="PF00394"/>
    </source>
</evidence>
<dbReference type="CDD" id="cd13910">
    <property type="entry name" value="CuRO_3_MCO_like_4"/>
    <property type="match status" value="1"/>
</dbReference>
<dbReference type="InterPro" id="IPR045087">
    <property type="entry name" value="Cu-oxidase_fam"/>
</dbReference>
<dbReference type="GO" id="GO:0016491">
    <property type="term" value="F:oxidoreductase activity"/>
    <property type="evidence" value="ECO:0007669"/>
    <property type="project" value="UniProtKB-KW"/>
</dbReference>
<gene>
    <name evidence="18" type="ORF">MHUMG1_10376</name>
</gene>
<name>A0A9P8M4D7_9HYPO</name>
<feature type="region of interest" description="Disordered" evidence="13">
    <location>
        <begin position="700"/>
        <end position="720"/>
    </location>
</feature>
<dbReference type="Pfam" id="PF07732">
    <property type="entry name" value="Cu-oxidase_3"/>
    <property type="match status" value="1"/>
</dbReference>
<sequence>MNRRVMAGIRPVSGVSGVISLVNTPRTAETGAWIGRKKNGRKPSVSSEQDFERHFPPPLHVNTDISTRAHLALANRVRELESQLALVKQTQAQDAISPSSHGGSAPSPAHANTGGLNSEGAVESSADAIATGLFDDQPGNADIGYFGASSNHAFFWSLTSSLEELNKKKPGRQNLPFRQVGANDGPRRLPLPPLKVVTAERQPLPQEDSFPGRKLAIDWVNRFFDMVAPVLPFVNKFMLVREIDLIDSRTGTWQSCPSNTQALMSIVFAHSLAISEDGAAEPFYRRALGLLDEKGLYLPTIEALQALLLLANFQQNSQRAQESITTHFRAVKAAYQLGVHSPSSYSRFGNKDNELRSLLWFAVINEDRIIGAGLGRPFLVPAQHIQTKLKDLMNHGHARQGDDSKLGWSSLSHFRHAAGSKYHEIIGNVVDVMHNSNITSTNDLTMSELVPHVMESLRKLETLGKDAAPYTVLVSNATVDSWLATDLEEHRYTIMSSLYHYRVTMLVNAPLLLAVLWHVSTAADTGDSDLHVNIAMSILQAYLQTIDNFHNLLCTILRIQRSFLRQNAAWWLCNYMSGTSIMSRKAHRCLQQYLDSFTKDVEVQNQIGMEAPVPTEATRPWPYGLSSGGMAWDGNMDDLMAGLRAEDFLGDDIFAMSYNITLTDLSGLLADLFLADGSIPFQKTPLAGCSFNLDPVLSPSPHAARHRSRAPKMSDRGDEEDRRLLDEALAADPPSYEYDAGAKSRSGRSAWTWLGLVLVTVLLAMPLLAYVRRGGEASPASGPDGQQLAIALHPEEHVWRDAKTLHFHWNVTLGTMSPDGVEKQVYLVNGAFPGPTIEARSGDGIIVHVHNGLVDEGLSIHWHGLRMKGFNAMDGAVGFTQCPIAAGRDFEYNFTIGDDEHGTFWWHSHAEVQRGDGLYGGLVVHRPGVGPKHQEALVLVGDWFHRRQTDVFDWFFNWASVGNEPVPDSVLVNGRGRYNCSMAVPARPVVCTQRSREDLPPLLYQRPKDAPVKLRVVNAGTVAGVTLRADGATMQPAAVDGGCAVDDRPGRSVGVLYPGERVDLLVNGDGVGEQNYQLHVELDDEHFGGFPNPALDPIHTFDFFPSRLRSRQEDGPPILPPDDGQHRDLATLTAATPTDVLAPKAQETMVLYFKMQMLSRLQNRPMGFVNNTSWKPQNPPLLATDRSLWDADQFIPFINSSKTRDVDIVINNLDDGTHPVHLHGYSFHVLSSFRAEGRSGWGSYNPFESGPLVPPNLVDPVRKDTVGVPRRGHVVIRVRADNPGVWMMHCHMLVHMGTGMVTGLHVEGDEKIVGVERAGRLCA</sequence>
<dbReference type="SUPFAM" id="SSF49503">
    <property type="entry name" value="Cupredoxins"/>
    <property type="match status" value="3"/>
</dbReference>